<organism evidence="4 5">
    <name type="scientific">Obba rivulosa</name>
    <dbReference type="NCBI Taxonomy" id="1052685"/>
    <lineage>
        <taxon>Eukaryota</taxon>
        <taxon>Fungi</taxon>
        <taxon>Dikarya</taxon>
        <taxon>Basidiomycota</taxon>
        <taxon>Agaricomycotina</taxon>
        <taxon>Agaricomycetes</taxon>
        <taxon>Polyporales</taxon>
        <taxon>Gelatoporiaceae</taxon>
        <taxon>Obba</taxon>
    </lineage>
</organism>
<protein>
    <submittedName>
        <fullName evidence="4">NAD(P)-binding protein</fullName>
    </submittedName>
</protein>
<accession>A0A8E2DH24</accession>
<dbReference type="GO" id="GO:0019433">
    <property type="term" value="P:triglyceride catabolic process"/>
    <property type="evidence" value="ECO:0007669"/>
    <property type="project" value="TreeGrafter"/>
</dbReference>
<dbReference type="Proteomes" id="UP000250043">
    <property type="component" value="Unassembled WGS sequence"/>
</dbReference>
<keyword evidence="2" id="KW-0560">Oxidoreductase</keyword>
<dbReference type="GO" id="GO:0005811">
    <property type="term" value="C:lipid droplet"/>
    <property type="evidence" value="ECO:0007669"/>
    <property type="project" value="TreeGrafter"/>
</dbReference>
<dbReference type="GO" id="GO:0006654">
    <property type="term" value="P:phosphatidic acid biosynthetic process"/>
    <property type="evidence" value="ECO:0007669"/>
    <property type="project" value="TreeGrafter"/>
</dbReference>
<dbReference type="GO" id="GO:0000140">
    <property type="term" value="F:acylglycerone-phosphate reductase (NADP+) activity"/>
    <property type="evidence" value="ECO:0007669"/>
    <property type="project" value="TreeGrafter"/>
</dbReference>
<dbReference type="PANTHER" id="PTHR44169">
    <property type="entry name" value="NADPH-DEPENDENT 1-ACYLDIHYDROXYACETONE PHOSPHATE REDUCTASE"/>
    <property type="match status" value="1"/>
</dbReference>
<proteinExistence type="inferred from homology"/>
<name>A0A8E2DH24_9APHY</name>
<keyword evidence="3" id="KW-0812">Transmembrane</keyword>
<evidence type="ECO:0000313" key="5">
    <source>
        <dbReference type="Proteomes" id="UP000250043"/>
    </source>
</evidence>
<dbReference type="InterPro" id="IPR002347">
    <property type="entry name" value="SDR_fam"/>
</dbReference>
<comment type="similarity">
    <text evidence="1">Belongs to the short-chain dehydrogenases/reductases (SDR) family.</text>
</comment>
<evidence type="ECO:0000256" key="3">
    <source>
        <dbReference type="SAM" id="Phobius"/>
    </source>
</evidence>
<reference evidence="4 5" key="1">
    <citation type="submission" date="2016-07" db="EMBL/GenBank/DDBJ databases">
        <title>Draft genome of the white-rot fungus Obba rivulosa 3A-2.</title>
        <authorList>
            <consortium name="DOE Joint Genome Institute"/>
            <person name="Miettinen O."/>
            <person name="Riley R."/>
            <person name="Acob R."/>
            <person name="Barry K."/>
            <person name="Cullen D."/>
            <person name="De Vries R."/>
            <person name="Hainaut M."/>
            <person name="Hatakka A."/>
            <person name="Henrissat B."/>
            <person name="Hilden K."/>
            <person name="Kuo R."/>
            <person name="Labutti K."/>
            <person name="Lipzen A."/>
            <person name="Makela M.R."/>
            <person name="Sandor L."/>
            <person name="Spatafora J.W."/>
            <person name="Grigoriev I.V."/>
            <person name="Hibbett D.S."/>
        </authorList>
    </citation>
    <scope>NUCLEOTIDE SEQUENCE [LARGE SCALE GENOMIC DNA]</scope>
    <source>
        <strain evidence="4 5">3A-2</strain>
    </source>
</reference>
<evidence type="ECO:0000256" key="1">
    <source>
        <dbReference type="ARBA" id="ARBA00006484"/>
    </source>
</evidence>
<gene>
    <name evidence="4" type="ORF">OBBRIDRAFT_814514</name>
</gene>
<evidence type="ECO:0000256" key="2">
    <source>
        <dbReference type="ARBA" id="ARBA00023002"/>
    </source>
</evidence>
<dbReference type="EMBL" id="KV722519">
    <property type="protein sequence ID" value="OCH86607.1"/>
    <property type="molecule type" value="Genomic_DNA"/>
</dbReference>
<dbReference type="InterPro" id="IPR036291">
    <property type="entry name" value="NAD(P)-bd_dom_sf"/>
</dbReference>
<keyword evidence="3" id="KW-1133">Transmembrane helix</keyword>
<dbReference type="AlphaFoldDB" id="A0A8E2DH24"/>
<dbReference type="Gene3D" id="3.40.50.720">
    <property type="entry name" value="NAD(P)-binding Rossmann-like Domain"/>
    <property type="match status" value="1"/>
</dbReference>
<feature type="transmembrane region" description="Helical" evidence="3">
    <location>
        <begin position="175"/>
        <end position="201"/>
    </location>
</feature>
<dbReference type="PANTHER" id="PTHR44169:SF6">
    <property type="entry name" value="NADPH-DEPENDENT 1-ACYLDIHYDROXYACETONE PHOSPHATE REDUCTASE"/>
    <property type="match status" value="1"/>
</dbReference>
<keyword evidence="5" id="KW-1185">Reference proteome</keyword>
<sequence>MENLHTLGVNTLALDVTDRDAIQQVKAEVAEATGAYPVAATDFDMTEVHNHFKVNLFGATTMVQEFVPLLIMSGNGHIFQISSISGIMPVPFSGTYNASKVALHIYSNTLWVELAPLKYVQIQLLLGGLKPRTLPEGSLYCPMEDLYQSYWLNISQCWCQLTSHAENAIDMDKTVFVSVIFIISYVKTLIFLYDTVLLKIFGLNQFTTRLKQGKGKND</sequence>
<dbReference type="GO" id="GO:0004806">
    <property type="term" value="F:triacylglycerol lipase activity"/>
    <property type="evidence" value="ECO:0007669"/>
    <property type="project" value="TreeGrafter"/>
</dbReference>
<keyword evidence="3" id="KW-0472">Membrane</keyword>
<evidence type="ECO:0000313" key="4">
    <source>
        <dbReference type="EMBL" id="OCH86607.1"/>
    </source>
</evidence>
<dbReference type="Pfam" id="PF00106">
    <property type="entry name" value="adh_short"/>
    <property type="match status" value="1"/>
</dbReference>
<dbReference type="OrthoDB" id="2102561at2759"/>
<dbReference type="GO" id="GO:0005783">
    <property type="term" value="C:endoplasmic reticulum"/>
    <property type="evidence" value="ECO:0007669"/>
    <property type="project" value="TreeGrafter"/>
</dbReference>
<dbReference type="SUPFAM" id="SSF51735">
    <property type="entry name" value="NAD(P)-binding Rossmann-fold domains"/>
    <property type="match status" value="1"/>
</dbReference>